<dbReference type="EMBL" id="FOAW01000003">
    <property type="protein sequence ID" value="SEK67397.1"/>
    <property type="molecule type" value="Genomic_DNA"/>
</dbReference>
<feature type="transmembrane region" description="Helical" evidence="6">
    <location>
        <begin position="298"/>
        <end position="320"/>
    </location>
</feature>
<keyword evidence="2" id="KW-1003">Cell membrane</keyword>
<feature type="transmembrane region" description="Helical" evidence="6">
    <location>
        <begin position="12"/>
        <end position="34"/>
    </location>
</feature>
<dbReference type="RefSeq" id="WP_072750391.1">
    <property type="nucleotide sequence ID" value="NZ_FOAW01000003.1"/>
</dbReference>
<proteinExistence type="predicted"/>
<dbReference type="PANTHER" id="PTHR23513:SF11">
    <property type="entry name" value="STAPHYLOFERRIN A TRANSPORTER"/>
    <property type="match status" value="1"/>
</dbReference>
<dbReference type="Proteomes" id="UP000198677">
    <property type="component" value="Unassembled WGS sequence"/>
</dbReference>
<dbReference type="Pfam" id="PF07690">
    <property type="entry name" value="MFS_1"/>
    <property type="match status" value="1"/>
</dbReference>
<feature type="transmembrane region" description="Helical" evidence="6">
    <location>
        <begin position="97"/>
        <end position="121"/>
    </location>
</feature>
<accession>A0A1H7J0K7</accession>
<evidence type="ECO:0000256" key="3">
    <source>
        <dbReference type="ARBA" id="ARBA00022692"/>
    </source>
</evidence>
<sequence>MIHGKLRARLGFAFLLAGPVADSAIVVITAGLVISAGGDAALLSLAFGARCIGILGAGIVAGTLADRLDKRAIILSTYAGRCALIAILPALAGGFHILPVMVALGVCSGLSQPAATTAVYLSVPRDDRADRLAVWHSLSLTVQVVAPAAAALLISATGPTVSAFLLVAAVAIGATCACAVTPSPMRADRPTGFVHDTREGFRYLRETHWLRTVILVSAAQTALPVPAWLLIVNAGSSERWFAGAQGYIMALFALGGIVATSLLGKRIPSRTAQSALLAQGAICVGLVALSLYPPFSVMAVVALLVGAAIRLGSVWADVLVATRVPEAMLGRVAGLGATLANVCMPVGYMIAGALLAPLGSAVTAGLAAAVSAAVTVVGVVLVSASAQAPPALSRPDARGVHAAG</sequence>
<feature type="transmembrane region" description="Helical" evidence="6">
    <location>
        <begin position="160"/>
        <end position="180"/>
    </location>
</feature>
<feature type="transmembrane region" description="Helical" evidence="6">
    <location>
        <begin position="332"/>
        <end position="355"/>
    </location>
</feature>
<dbReference type="Gene3D" id="1.20.1250.20">
    <property type="entry name" value="MFS general substrate transporter like domains"/>
    <property type="match status" value="1"/>
</dbReference>
<feature type="transmembrane region" description="Helical" evidence="6">
    <location>
        <begin position="212"/>
        <end position="232"/>
    </location>
</feature>
<evidence type="ECO:0000256" key="5">
    <source>
        <dbReference type="ARBA" id="ARBA00023136"/>
    </source>
</evidence>
<keyword evidence="3 6" id="KW-0812">Transmembrane</keyword>
<feature type="transmembrane region" description="Helical" evidence="6">
    <location>
        <begin position="361"/>
        <end position="384"/>
    </location>
</feature>
<keyword evidence="5 6" id="KW-0472">Membrane</keyword>
<dbReference type="InterPro" id="IPR011701">
    <property type="entry name" value="MFS"/>
</dbReference>
<dbReference type="SUPFAM" id="SSF103473">
    <property type="entry name" value="MFS general substrate transporter"/>
    <property type="match status" value="1"/>
</dbReference>
<name>A0A1H7J0K7_9NOCA</name>
<dbReference type="InterPro" id="IPR036259">
    <property type="entry name" value="MFS_trans_sf"/>
</dbReference>
<dbReference type="GO" id="GO:0005886">
    <property type="term" value="C:plasma membrane"/>
    <property type="evidence" value="ECO:0007669"/>
    <property type="project" value="UniProtKB-SubCell"/>
</dbReference>
<evidence type="ECO:0000256" key="2">
    <source>
        <dbReference type="ARBA" id="ARBA00022475"/>
    </source>
</evidence>
<gene>
    <name evidence="7" type="ORF">SAMN05444583_10332</name>
</gene>
<evidence type="ECO:0000256" key="6">
    <source>
        <dbReference type="SAM" id="Phobius"/>
    </source>
</evidence>
<feature type="transmembrane region" description="Helical" evidence="6">
    <location>
        <begin position="275"/>
        <end position="292"/>
    </location>
</feature>
<keyword evidence="8" id="KW-1185">Reference proteome</keyword>
<dbReference type="GO" id="GO:0022857">
    <property type="term" value="F:transmembrane transporter activity"/>
    <property type="evidence" value="ECO:0007669"/>
    <property type="project" value="InterPro"/>
</dbReference>
<evidence type="ECO:0000313" key="8">
    <source>
        <dbReference type="Proteomes" id="UP000198677"/>
    </source>
</evidence>
<keyword evidence="4 6" id="KW-1133">Transmembrane helix</keyword>
<organism evidence="7 8">
    <name type="scientific">Rhodococcus maanshanensis</name>
    <dbReference type="NCBI Taxonomy" id="183556"/>
    <lineage>
        <taxon>Bacteria</taxon>
        <taxon>Bacillati</taxon>
        <taxon>Actinomycetota</taxon>
        <taxon>Actinomycetes</taxon>
        <taxon>Mycobacteriales</taxon>
        <taxon>Nocardiaceae</taxon>
        <taxon>Rhodococcus</taxon>
    </lineage>
</organism>
<protein>
    <submittedName>
        <fullName evidence="7">Major Facilitator Superfamily protein</fullName>
    </submittedName>
</protein>
<dbReference type="AlphaFoldDB" id="A0A1H7J0K7"/>
<dbReference type="PANTHER" id="PTHR23513">
    <property type="entry name" value="INTEGRAL MEMBRANE EFFLUX PROTEIN-RELATED"/>
    <property type="match status" value="1"/>
</dbReference>
<evidence type="ECO:0000256" key="1">
    <source>
        <dbReference type="ARBA" id="ARBA00004651"/>
    </source>
</evidence>
<feature type="transmembrane region" description="Helical" evidence="6">
    <location>
        <begin position="72"/>
        <end position="91"/>
    </location>
</feature>
<evidence type="ECO:0000256" key="4">
    <source>
        <dbReference type="ARBA" id="ARBA00022989"/>
    </source>
</evidence>
<feature type="transmembrane region" description="Helical" evidence="6">
    <location>
        <begin position="40"/>
        <end position="65"/>
    </location>
</feature>
<evidence type="ECO:0000313" key="7">
    <source>
        <dbReference type="EMBL" id="SEK67397.1"/>
    </source>
</evidence>
<feature type="transmembrane region" description="Helical" evidence="6">
    <location>
        <begin position="244"/>
        <end position="263"/>
    </location>
</feature>
<comment type="subcellular location">
    <subcellularLocation>
        <location evidence="1">Cell membrane</location>
        <topology evidence="1">Multi-pass membrane protein</topology>
    </subcellularLocation>
</comment>
<feature type="transmembrane region" description="Helical" evidence="6">
    <location>
        <begin position="133"/>
        <end position="154"/>
    </location>
</feature>
<reference evidence="8" key="1">
    <citation type="submission" date="2016-10" db="EMBL/GenBank/DDBJ databases">
        <authorList>
            <person name="Varghese N."/>
            <person name="Submissions S."/>
        </authorList>
    </citation>
    <scope>NUCLEOTIDE SEQUENCE [LARGE SCALE GENOMIC DNA]</scope>
    <source>
        <strain evidence="8">DSM 44675</strain>
    </source>
</reference>